<dbReference type="EMBL" id="CAJVCH010089525">
    <property type="protein sequence ID" value="CAG7722457.1"/>
    <property type="molecule type" value="Genomic_DNA"/>
</dbReference>
<protein>
    <submittedName>
        <fullName evidence="1">Uncharacterized protein</fullName>
    </submittedName>
</protein>
<organism evidence="1 2">
    <name type="scientific">Allacma fusca</name>
    <dbReference type="NCBI Taxonomy" id="39272"/>
    <lineage>
        <taxon>Eukaryota</taxon>
        <taxon>Metazoa</taxon>
        <taxon>Ecdysozoa</taxon>
        <taxon>Arthropoda</taxon>
        <taxon>Hexapoda</taxon>
        <taxon>Collembola</taxon>
        <taxon>Symphypleona</taxon>
        <taxon>Sminthuridae</taxon>
        <taxon>Allacma</taxon>
    </lineage>
</organism>
<gene>
    <name evidence="1" type="ORF">AFUS01_LOCUS11588</name>
</gene>
<comment type="caution">
    <text evidence="1">The sequence shown here is derived from an EMBL/GenBank/DDBJ whole genome shotgun (WGS) entry which is preliminary data.</text>
</comment>
<evidence type="ECO:0000313" key="2">
    <source>
        <dbReference type="Proteomes" id="UP000708208"/>
    </source>
</evidence>
<dbReference type="Proteomes" id="UP000708208">
    <property type="component" value="Unassembled WGS sequence"/>
</dbReference>
<sequence>GRRLIGESEPHQSLGGVQSHNAGTCGWIHLDNGNHGVLNSTDHNFRPCISPNAPLFFLGRLCLLEGAQGGKDPLHDTSHYSNSREH</sequence>
<feature type="non-terminal residue" evidence="1">
    <location>
        <position position="1"/>
    </location>
</feature>
<evidence type="ECO:0000313" key="1">
    <source>
        <dbReference type="EMBL" id="CAG7722457.1"/>
    </source>
</evidence>
<accession>A0A8J2JMP2</accession>
<proteinExistence type="predicted"/>
<dbReference type="AlphaFoldDB" id="A0A8J2JMP2"/>
<keyword evidence="2" id="KW-1185">Reference proteome</keyword>
<reference evidence="1" key="1">
    <citation type="submission" date="2021-06" db="EMBL/GenBank/DDBJ databases">
        <authorList>
            <person name="Hodson N. C."/>
            <person name="Mongue J. A."/>
            <person name="Jaron S. K."/>
        </authorList>
    </citation>
    <scope>NUCLEOTIDE SEQUENCE</scope>
</reference>
<name>A0A8J2JMP2_9HEXA</name>